<dbReference type="eggNOG" id="COG0745">
    <property type="taxonomic scope" value="Bacteria"/>
</dbReference>
<dbReference type="AlphaFoldDB" id="A1SWC1"/>
<dbReference type="SUPFAM" id="SSF141868">
    <property type="entry name" value="EAL domain-like"/>
    <property type="match status" value="1"/>
</dbReference>
<dbReference type="GO" id="GO:0000160">
    <property type="term" value="P:phosphorelay signal transduction system"/>
    <property type="evidence" value="ECO:0007669"/>
    <property type="project" value="InterPro"/>
</dbReference>
<protein>
    <submittedName>
        <fullName evidence="4">Regulatory protein for cyclic-di-GMP, EAL domain protein</fullName>
    </submittedName>
</protein>
<evidence type="ECO:0000259" key="3">
    <source>
        <dbReference type="PROSITE" id="PS50883"/>
    </source>
</evidence>
<dbReference type="SMART" id="SM00052">
    <property type="entry name" value="EAL"/>
    <property type="match status" value="1"/>
</dbReference>
<evidence type="ECO:0000313" key="4">
    <source>
        <dbReference type="EMBL" id="ABM03786.1"/>
    </source>
</evidence>
<evidence type="ECO:0000259" key="2">
    <source>
        <dbReference type="PROSITE" id="PS50110"/>
    </source>
</evidence>
<sequence length="390" mass="43789">MMVIKKLLVVDDEIDFAKFVKDVAEDLDFEVLLTDNPVEFSSLYCNNIDIVVLDLFMPGTDGIELLRYLADNNSHASVIFMSGRNSSVLHSAKELASEQGISVLGTLQKPFRAKELEDVLNKYIKYSPIFAVNNDLASVEELAQAIKEKALFLVYQPQVTISDREVVGVEALVRWKHPTKGMIPPDYFIPMAEENGLIAAITMFTTKTAIRQQGIWRTQGRNMRMSINMSPKILDDLDLPSKIEACVKALGADISKLVIEVTETALTTNLALYMDILARLRMKGFGISIDDFGTGYSSLQQLIRAPFTELKIDRAFIRNIKTDKESYTISKISIMLAHEFGMKAVAEGIETEAEWNILKQLGCDEGQGYWIGRPMPPEEIESWIKSWSAD</sequence>
<dbReference type="KEGG" id="pin:Ping_2025"/>
<dbReference type="InterPro" id="IPR035919">
    <property type="entry name" value="EAL_sf"/>
</dbReference>
<dbReference type="PROSITE" id="PS50110">
    <property type="entry name" value="RESPONSE_REGULATORY"/>
    <property type="match status" value="1"/>
</dbReference>
<name>A1SWC1_PSYIN</name>
<dbReference type="Pfam" id="PF00072">
    <property type="entry name" value="Response_reg"/>
    <property type="match status" value="1"/>
</dbReference>
<feature type="domain" description="EAL" evidence="3">
    <location>
        <begin position="135"/>
        <end position="388"/>
    </location>
</feature>
<dbReference type="InterPro" id="IPR001789">
    <property type="entry name" value="Sig_transdc_resp-reg_receiver"/>
</dbReference>
<dbReference type="GO" id="GO:0071111">
    <property type="term" value="F:cyclic-guanylate-specific phosphodiesterase activity"/>
    <property type="evidence" value="ECO:0007669"/>
    <property type="project" value="InterPro"/>
</dbReference>
<dbReference type="HOGENOM" id="CLU_000445_70_2_6"/>
<dbReference type="SMART" id="SM00448">
    <property type="entry name" value="REC"/>
    <property type="match status" value="1"/>
</dbReference>
<dbReference type="InterPro" id="IPR050706">
    <property type="entry name" value="Cyclic-di-GMP_PDE-like"/>
</dbReference>
<dbReference type="PANTHER" id="PTHR33121:SF79">
    <property type="entry name" value="CYCLIC DI-GMP PHOSPHODIESTERASE PDED-RELATED"/>
    <property type="match status" value="1"/>
</dbReference>
<dbReference type="CDD" id="cd01948">
    <property type="entry name" value="EAL"/>
    <property type="match status" value="1"/>
</dbReference>
<reference evidence="4 5" key="1">
    <citation type="submission" date="2007-01" db="EMBL/GenBank/DDBJ databases">
        <title>Complete sequence of Psychromonas ingrahamii 37.</title>
        <authorList>
            <consortium name="US DOE Joint Genome Institute"/>
            <person name="Copeland A."/>
            <person name="Lucas S."/>
            <person name="Lapidus A."/>
            <person name="Barry K."/>
            <person name="Detter J.C."/>
            <person name="Glavina del Rio T."/>
            <person name="Hammon N."/>
            <person name="Israni S."/>
            <person name="Dalin E."/>
            <person name="Tice H."/>
            <person name="Pitluck S."/>
            <person name="Thompson L.S."/>
            <person name="Brettin T."/>
            <person name="Bruce D."/>
            <person name="Han C."/>
            <person name="Tapia R."/>
            <person name="Schmutz J."/>
            <person name="Larimer F."/>
            <person name="Land M."/>
            <person name="Hauser L."/>
            <person name="Kyrpides N."/>
            <person name="Ivanova N."/>
            <person name="Staley J."/>
            <person name="Richardson P."/>
        </authorList>
    </citation>
    <scope>NUCLEOTIDE SEQUENCE [LARGE SCALE GENOMIC DNA]</scope>
    <source>
        <strain evidence="4 5">37</strain>
    </source>
</reference>
<dbReference type="Pfam" id="PF00563">
    <property type="entry name" value="EAL"/>
    <property type="match status" value="1"/>
</dbReference>
<evidence type="ECO:0000256" key="1">
    <source>
        <dbReference type="PROSITE-ProRule" id="PRU00169"/>
    </source>
</evidence>
<dbReference type="Gene3D" id="3.40.50.2300">
    <property type="match status" value="1"/>
</dbReference>
<dbReference type="InterPro" id="IPR011006">
    <property type="entry name" value="CheY-like_superfamily"/>
</dbReference>
<gene>
    <name evidence="4" type="ordered locus">Ping_2025</name>
</gene>
<accession>A1SWC1</accession>
<dbReference type="SUPFAM" id="SSF52172">
    <property type="entry name" value="CheY-like"/>
    <property type="match status" value="1"/>
</dbReference>
<dbReference type="PROSITE" id="PS50883">
    <property type="entry name" value="EAL"/>
    <property type="match status" value="1"/>
</dbReference>
<dbReference type="Gene3D" id="3.20.20.450">
    <property type="entry name" value="EAL domain"/>
    <property type="match status" value="1"/>
</dbReference>
<feature type="domain" description="Response regulatory" evidence="2">
    <location>
        <begin position="6"/>
        <end position="124"/>
    </location>
</feature>
<organism evidence="4 5">
    <name type="scientific">Psychromonas ingrahamii (strain DSM 17664 / CCUG 51855 / 37)</name>
    <dbReference type="NCBI Taxonomy" id="357804"/>
    <lineage>
        <taxon>Bacteria</taxon>
        <taxon>Pseudomonadati</taxon>
        <taxon>Pseudomonadota</taxon>
        <taxon>Gammaproteobacteria</taxon>
        <taxon>Alteromonadales</taxon>
        <taxon>Psychromonadaceae</taxon>
        <taxon>Psychromonas</taxon>
    </lineage>
</organism>
<dbReference type="eggNOG" id="COG2200">
    <property type="taxonomic scope" value="Bacteria"/>
</dbReference>
<keyword evidence="1" id="KW-0597">Phosphoprotein</keyword>
<dbReference type="OrthoDB" id="9812358at2"/>
<dbReference type="EMBL" id="CP000510">
    <property type="protein sequence ID" value="ABM03786.1"/>
    <property type="molecule type" value="Genomic_DNA"/>
</dbReference>
<proteinExistence type="predicted"/>
<dbReference type="RefSeq" id="WP_011770346.1">
    <property type="nucleotide sequence ID" value="NC_008709.1"/>
</dbReference>
<dbReference type="InterPro" id="IPR001633">
    <property type="entry name" value="EAL_dom"/>
</dbReference>
<dbReference type="Proteomes" id="UP000000639">
    <property type="component" value="Chromosome"/>
</dbReference>
<feature type="modified residue" description="4-aspartylphosphate" evidence="1">
    <location>
        <position position="54"/>
    </location>
</feature>
<keyword evidence="5" id="KW-1185">Reference proteome</keyword>
<dbReference type="STRING" id="357804.Ping_2025"/>
<dbReference type="PANTHER" id="PTHR33121">
    <property type="entry name" value="CYCLIC DI-GMP PHOSPHODIESTERASE PDEF"/>
    <property type="match status" value="1"/>
</dbReference>
<evidence type="ECO:0000313" key="5">
    <source>
        <dbReference type="Proteomes" id="UP000000639"/>
    </source>
</evidence>